<gene>
    <name evidence="9" type="ORF">DFQ01_115101</name>
</gene>
<feature type="transmembrane region" description="Helical" evidence="7">
    <location>
        <begin position="136"/>
        <end position="155"/>
    </location>
</feature>
<feature type="transmembrane region" description="Helical" evidence="7">
    <location>
        <begin position="100"/>
        <end position="124"/>
    </location>
</feature>
<reference evidence="9 10" key="1">
    <citation type="submission" date="2018-05" db="EMBL/GenBank/DDBJ databases">
        <title>Genomic Encyclopedia of Type Strains, Phase III (KMG-III): the genomes of soil and plant-associated and newly described type strains.</title>
        <authorList>
            <person name="Whitman W."/>
        </authorList>
    </citation>
    <scope>NUCLEOTIDE SEQUENCE [LARGE SCALE GENOMIC DNA]</scope>
    <source>
        <strain evidence="9 10">CECT 5696</strain>
    </source>
</reference>
<evidence type="ECO:0000256" key="6">
    <source>
        <dbReference type="ARBA" id="ARBA00023136"/>
    </source>
</evidence>
<dbReference type="Gene3D" id="1.20.1720.10">
    <property type="entry name" value="Multidrug resistance protein D"/>
    <property type="match status" value="1"/>
</dbReference>
<feature type="transmembrane region" description="Helical" evidence="7">
    <location>
        <begin position="195"/>
        <end position="216"/>
    </location>
</feature>
<comment type="caution">
    <text evidence="9">The sequence shown here is derived from an EMBL/GenBank/DDBJ whole genome shotgun (WGS) entry which is preliminary data.</text>
</comment>
<feature type="transmembrane region" description="Helical" evidence="7">
    <location>
        <begin position="364"/>
        <end position="385"/>
    </location>
</feature>
<keyword evidence="3" id="KW-1003">Cell membrane</keyword>
<dbReference type="Proteomes" id="UP000246635">
    <property type="component" value="Unassembled WGS sequence"/>
</dbReference>
<feature type="transmembrane region" description="Helical" evidence="7">
    <location>
        <begin position="45"/>
        <end position="63"/>
    </location>
</feature>
<keyword evidence="10" id="KW-1185">Reference proteome</keyword>
<dbReference type="PANTHER" id="PTHR23501:SF170">
    <property type="entry name" value="MULTIDRUG RESISTANCE PROTEIN 3"/>
    <property type="match status" value="1"/>
</dbReference>
<dbReference type="GO" id="GO:0022857">
    <property type="term" value="F:transmembrane transporter activity"/>
    <property type="evidence" value="ECO:0007669"/>
    <property type="project" value="InterPro"/>
</dbReference>
<feature type="transmembrane region" description="Helical" evidence="7">
    <location>
        <begin position="436"/>
        <end position="457"/>
    </location>
</feature>
<dbReference type="NCBIfam" id="TIGR00711">
    <property type="entry name" value="efflux_EmrB"/>
    <property type="match status" value="1"/>
</dbReference>
<feature type="transmembrane region" description="Helical" evidence="7">
    <location>
        <begin position="161"/>
        <end position="183"/>
    </location>
</feature>
<dbReference type="PROSITE" id="PS50850">
    <property type="entry name" value="MFS"/>
    <property type="match status" value="1"/>
</dbReference>
<dbReference type="GO" id="GO:0005886">
    <property type="term" value="C:plasma membrane"/>
    <property type="evidence" value="ECO:0007669"/>
    <property type="project" value="UniProtKB-SubCell"/>
</dbReference>
<evidence type="ECO:0000256" key="4">
    <source>
        <dbReference type="ARBA" id="ARBA00022692"/>
    </source>
</evidence>
<sequence length="478" mass="51665">MDHKKRLYWTLSALLVGLFLSSLDQTIVSTALPTIVQHIGGLEHISWVFTAYMLTSTSVMPIAGKLSDMYGRKRFYMIGLLLFLVGSLLCGISQTMTQLILFRGLQGIGGGMMAANTFALLFSMMPMGKVARIQSLFMSVLAMSSILGPSIGAFITSQWDWRWNFFINAPIGIIAILIIGIAMKDKEPEENTKRLKVDYSGAMLLVTTTVSILLALKMGGADYAWRSWPIIGLFVLGAAALIAFLLVERRASEPILPLDMFTNRTVAGTAGVTFIQGSMMFGALLYTPLFVQGGLGGNVADAGNAMTPMMAAVMAGATLSSFMIRRFTWRSCALLSMLLAGAGLYIMTNLPLETSKWTIRGDMALIGIGLGIMMPIAQMAITSAVDPRYRGVANSTVTFTRNIGGVFGSALMAVIVNHQLNTSIEESDQIRLASAIHLGFWFLVSAAIIGVIIASLMGHARYVNKRELPHGEAVSSIK</sequence>
<dbReference type="AlphaFoldDB" id="A0A2V2YRY6"/>
<keyword evidence="2" id="KW-0813">Transport</keyword>
<evidence type="ECO:0000256" key="3">
    <source>
        <dbReference type="ARBA" id="ARBA00022475"/>
    </source>
</evidence>
<dbReference type="RefSeq" id="WP_110045388.1">
    <property type="nucleotide sequence ID" value="NZ_CP054612.1"/>
</dbReference>
<evidence type="ECO:0000259" key="8">
    <source>
        <dbReference type="PROSITE" id="PS50850"/>
    </source>
</evidence>
<dbReference type="Gene3D" id="1.20.1250.20">
    <property type="entry name" value="MFS general substrate transporter like domains"/>
    <property type="match status" value="1"/>
</dbReference>
<organism evidence="9 10">
    <name type="scientific">Paenibacillus cellulosilyticus</name>
    <dbReference type="NCBI Taxonomy" id="375489"/>
    <lineage>
        <taxon>Bacteria</taxon>
        <taxon>Bacillati</taxon>
        <taxon>Bacillota</taxon>
        <taxon>Bacilli</taxon>
        <taxon>Bacillales</taxon>
        <taxon>Paenibacillaceae</taxon>
        <taxon>Paenibacillus</taxon>
    </lineage>
</organism>
<feature type="domain" description="Major facilitator superfamily (MFS) profile" evidence="8">
    <location>
        <begin position="10"/>
        <end position="462"/>
    </location>
</feature>
<evidence type="ECO:0000313" key="10">
    <source>
        <dbReference type="Proteomes" id="UP000246635"/>
    </source>
</evidence>
<evidence type="ECO:0000256" key="1">
    <source>
        <dbReference type="ARBA" id="ARBA00004651"/>
    </source>
</evidence>
<evidence type="ECO:0000256" key="7">
    <source>
        <dbReference type="SAM" id="Phobius"/>
    </source>
</evidence>
<dbReference type="InterPro" id="IPR004638">
    <property type="entry name" value="EmrB-like"/>
</dbReference>
<dbReference type="PANTHER" id="PTHR23501">
    <property type="entry name" value="MAJOR FACILITATOR SUPERFAMILY"/>
    <property type="match status" value="1"/>
</dbReference>
<protein>
    <submittedName>
        <fullName evidence="9">EmrB/QacA subfamily drug resistance transporter</fullName>
    </submittedName>
</protein>
<evidence type="ECO:0000256" key="5">
    <source>
        <dbReference type="ARBA" id="ARBA00022989"/>
    </source>
</evidence>
<keyword evidence="4 7" id="KW-0812">Transmembrane</keyword>
<keyword evidence="6 7" id="KW-0472">Membrane</keyword>
<feature type="transmembrane region" description="Helical" evidence="7">
    <location>
        <begin position="397"/>
        <end position="416"/>
    </location>
</feature>
<dbReference type="InterPro" id="IPR011701">
    <property type="entry name" value="MFS"/>
</dbReference>
<dbReference type="InterPro" id="IPR020846">
    <property type="entry name" value="MFS_dom"/>
</dbReference>
<dbReference type="PROSITE" id="PS00216">
    <property type="entry name" value="SUGAR_TRANSPORT_1"/>
    <property type="match status" value="1"/>
</dbReference>
<feature type="transmembrane region" description="Helical" evidence="7">
    <location>
        <begin position="331"/>
        <end position="352"/>
    </location>
</feature>
<dbReference type="EMBL" id="QGTQ01000015">
    <property type="protein sequence ID" value="PWV99385.1"/>
    <property type="molecule type" value="Genomic_DNA"/>
</dbReference>
<dbReference type="InterPro" id="IPR036259">
    <property type="entry name" value="MFS_trans_sf"/>
</dbReference>
<comment type="subcellular location">
    <subcellularLocation>
        <location evidence="1">Cell membrane</location>
        <topology evidence="1">Multi-pass membrane protein</topology>
    </subcellularLocation>
</comment>
<dbReference type="FunFam" id="1.20.1720.10:FF:000004">
    <property type="entry name" value="EmrB/QacA family drug resistance transporter"/>
    <property type="match status" value="1"/>
</dbReference>
<feature type="transmembrane region" description="Helical" evidence="7">
    <location>
        <begin position="306"/>
        <end position="324"/>
    </location>
</feature>
<feature type="transmembrane region" description="Helical" evidence="7">
    <location>
        <begin position="228"/>
        <end position="247"/>
    </location>
</feature>
<evidence type="ECO:0000256" key="2">
    <source>
        <dbReference type="ARBA" id="ARBA00022448"/>
    </source>
</evidence>
<feature type="transmembrane region" description="Helical" evidence="7">
    <location>
        <begin position="267"/>
        <end position="286"/>
    </location>
</feature>
<accession>A0A2V2YRY6</accession>
<dbReference type="InterPro" id="IPR005829">
    <property type="entry name" value="Sugar_transporter_CS"/>
</dbReference>
<evidence type="ECO:0000313" key="9">
    <source>
        <dbReference type="EMBL" id="PWV99385.1"/>
    </source>
</evidence>
<dbReference type="Pfam" id="PF07690">
    <property type="entry name" value="MFS_1"/>
    <property type="match status" value="1"/>
</dbReference>
<keyword evidence="5 7" id="KW-1133">Transmembrane helix</keyword>
<dbReference type="OrthoDB" id="9816041at2"/>
<proteinExistence type="predicted"/>
<name>A0A2V2YRY6_9BACL</name>
<feature type="transmembrane region" description="Helical" evidence="7">
    <location>
        <begin position="75"/>
        <end position="94"/>
    </location>
</feature>
<dbReference type="SUPFAM" id="SSF103473">
    <property type="entry name" value="MFS general substrate transporter"/>
    <property type="match status" value="1"/>
</dbReference>